<accession>A0A084IHE2</accession>
<organism evidence="1 2">
    <name type="scientific">Salinisphaera hydrothermalis (strain C41B8)</name>
    <dbReference type="NCBI Taxonomy" id="1304275"/>
    <lineage>
        <taxon>Bacteria</taxon>
        <taxon>Pseudomonadati</taxon>
        <taxon>Pseudomonadota</taxon>
        <taxon>Gammaproteobacteria</taxon>
        <taxon>Salinisphaerales</taxon>
        <taxon>Salinisphaeraceae</taxon>
        <taxon>Salinisphaera</taxon>
    </lineage>
</organism>
<dbReference type="RefSeq" id="WP_037340786.1">
    <property type="nucleotide sequence ID" value="NZ_APNK01000039.1"/>
</dbReference>
<gene>
    <name evidence="1" type="ORF">C41B8_16669</name>
</gene>
<proteinExistence type="predicted"/>
<evidence type="ECO:0000313" key="1">
    <source>
        <dbReference type="EMBL" id="KEZ76126.1"/>
    </source>
</evidence>
<comment type="caution">
    <text evidence="1">The sequence shown here is derived from an EMBL/GenBank/DDBJ whole genome shotgun (WGS) entry which is preliminary data.</text>
</comment>
<dbReference type="Proteomes" id="UP000028302">
    <property type="component" value="Unassembled WGS sequence"/>
</dbReference>
<sequence>MQTPFIGQLEPAALLQHLRTHPPAGFALASTVGGTPTFATRFDLLTTADAPLRERIRGLPLYRVWGRLLRPRTRFIGATASEYVFGPAV</sequence>
<name>A0A084IHE2_SALHC</name>
<protein>
    <submittedName>
        <fullName evidence="1">Uncharacterized protein</fullName>
    </submittedName>
</protein>
<dbReference type="EMBL" id="APNK01000039">
    <property type="protein sequence ID" value="KEZ76126.1"/>
    <property type="molecule type" value="Genomic_DNA"/>
</dbReference>
<dbReference type="AlphaFoldDB" id="A0A084IHE2"/>
<dbReference type="eggNOG" id="COG3146">
    <property type="taxonomic scope" value="Bacteria"/>
</dbReference>
<keyword evidence="2" id="KW-1185">Reference proteome</keyword>
<dbReference type="STRING" id="1304275.C41B8_16669"/>
<reference evidence="1 2" key="1">
    <citation type="submission" date="2013-03" db="EMBL/GenBank/DDBJ databases">
        <title>Salinisphaera hydrothermalis C41B8 Genome Sequencing.</title>
        <authorList>
            <person name="Li C."/>
            <person name="Lai Q."/>
            <person name="Shao Z."/>
        </authorList>
    </citation>
    <scope>NUCLEOTIDE SEQUENCE [LARGE SCALE GENOMIC DNA]</scope>
    <source>
        <strain evidence="1 2">C41B8</strain>
    </source>
</reference>
<evidence type="ECO:0000313" key="2">
    <source>
        <dbReference type="Proteomes" id="UP000028302"/>
    </source>
</evidence>